<dbReference type="EMBL" id="KN847321">
    <property type="protein sequence ID" value="KIW52362.1"/>
    <property type="molecule type" value="Genomic_DNA"/>
</dbReference>
<protein>
    <recommendedName>
        <fullName evidence="3">Nephrocystin 3-like N-terminal domain-containing protein</fullName>
    </recommendedName>
</protein>
<proteinExistence type="predicted"/>
<dbReference type="AlphaFoldDB" id="A0A0D2CQT6"/>
<dbReference type="PANTHER" id="PTHR10039:SF10">
    <property type="entry name" value="NACHT DOMAIN-CONTAINING PROTEIN"/>
    <property type="match status" value="1"/>
</dbReference>
<gene>
    <name evidence="4" type="ORF">PV05_08004</name>
</gene>
<keyword evidence="5" id="KW-1185">Reference proteome</keyword>
<accession>A0A0D2CQT6</accession>
<dbReference type="GeneID" id="25329912"/>
<dbReference type="InterPro" id="IPR056884">
    <property type="entry name" value="NPHP3-like_N"/>
</dbReference>
<keyword evidence="1" id="KW-0677">Repeat</keyword>
<evidence type="ECO:0000256" key="2">
    <source>
        <dbReference type="SAM" id="MobiDB-lite"/>
    </source>
</evidence>
<evidence type="ECO:0000313" key="5">
    <source>
        <dbReference type="Proteomes" id="UP000054342"/>
    </source>
</evidence>
<feature type="compositionally biased region" description="Polar residues" evidence="2">
    <location>
        <begin position="1"/>
        <end position="19"/>
    </location>
</feature>
<dbReference type="PANTHER" id="PTHR10039">
    <property type="entry name" value="AMELOGENIN"/>
    <property type="match status" value="1"/>
</dbReference>
<evidence type="ECO:0000313" key="4">
    <source>
        <dbReference type="EMBL" id="KIW52362.1"/>
    </source>
</evidence>
<dbReference type="OrthoDB" id="62952at2759"/>
<evidence type="ECO:0000259" key="3">
    <source>
        <dbReference type="Pfam" id="PF24883"/>
    </source>
</evidence>
<reference evidence="4 5" key="1">
    <citation type="submission" date="2015-01" db="EMBL/GenBank/DDBJ databases">
        <title>The Genome Sequence of Exophiala xenobiotica CBS118157.</title>
        <authorList>
            <consortium name="The Broad Institute Genomics Platform"/>
            <person name="Cuomo C."/>
            <person name="de Hoog S."/>
            <person name="Gorbushina A."/>
            <person name="Stielow B."/>
            <person name="Teixiera M."/>
            <person name="Abouelleil A."/>
            <person name="Chapman S.B."/>
            <person name="Priest M."/>
            <person name="Young S.K."/>
            <person name="Wortman J."/>
            <person name="Nusbaum C."/>
            <person name="Birren B."/>
        </authorList>
    </citation>
    <scope>NUCLEOTIDE SEQUENCE [LARGE SCALE GENOMIC DNA]</scope>
    <source>
        <strain evidence="4 5">CBS 118157</strain>
    </source>
</reference>
<evidence type="ECO:0000256" key="1">
    <source>
        <dbReference type="ARBA" id="ARBA00022737"/>
    </source>
</evidence>
<sequence length="521" mass="57724">MSSKLLDASNDQRGRSSSFVEKLTSKWHFKSREPSRHRLQPEQDSTSKSPEQNVTAFVQNKHASIVVSSTFTDTTSAGVERTVITSAVTELNLPVVSKTPKVDENARPDGSVAKRNLDQIGFTDMSSAAYHEAVLDLGEEVEGVILKGENIETLLRNLERASDEAVGDSIFWRGVRRLQTPLKNFKLALDLASPLASIQPAASTAVGIVSCVTAIAIGICAAEDSFKSGIISVLERIPIIDDCDTLGQKVDTENGIHRALVPVYKDLLNFYVAAHHILTSDAFRLALICEKLMDRLPKIVEDFVTHAGLLRDTIQTATSLLVADIQKLLQDNKIQKLLGVDKDEQRSKFHADLRDLRVSDACEWIISISSSANANTQFPHPFICYHYCLKNERGTALYVFSSLILQLLDQQRRLKVEFDKWYERTREAGRLDPAQSSVDLGKFISACVESLDRELFIVIDALDECDGGSQNEILALLGSLSKQTQRFKVFISSRPQNGIEDLLPEVTAIRGLRVGNVTRKS</sequence>
<feature type="region of interest" description="Disordered" evidence="2">
    <location>
        <begin position="1"/>
        <end position="51"/>
    </location>
</feature>
<dbReference type="Pfam" id="PF24883">
    <property type="entry name" value="NPHP3_N"/>
    <property type="match status" value="1"/>
</dbReference>
<feature type="compositionally biased region" description="Polar residues" evidence="2">
    <location>
        <begin position="42"/>
        <end position="51"/>
    </location>
</feature>
<feature type="domain" description="Nephrocystin 3-like N-terminal" evidence="3">
    <location>
        <begin position="382"/>
        <end position="494"/>
    </location>
</feature>
<name>A0A0D2CQT6_9EURO</name>
<dbReference type="STRING" id="348802.A0A0D2CQT6"/>
<feature type="compositionally biased region" description="Basic and acidic residues" evidence="2">
    <location>
        <begin position="30"/>
        <end position="41"/>
    </location>
</feature>
<dbReference type="RefSeq" id="XP_013312946.1">
    <property type="nucleotide sequence ID" value="XM_013457492.1"/>
</dbReference>
<dbReference type="Proteomes" id="UP000054342">
    <property type="component" value="Unassembled WGS sequence"/>
</dbReference>
<organism evidence="4 5">
    <name type="scientific">Exophiala xenobiotica</name>
    <dbReference type="NCBI Taxonomy" id="348802"/>
    <lineage>
        <taxon>Eukaryota</taxon>
        <taxon>Fungi</taxon>
        <taxon>Dikarya</taxon>
        <taxon>Ascomycota</taxon>
        <taxon>Pezizomycotina</taxon>
        <taxon>Eurotiomycetes</taxon>
        <taxon>Chaetothyriomycetidae</taxon>
        <taxon>Chaetothyriales</taxon>
        <taxon>Herpotrichiellaceae</taxon>
        <taxon>Exophiala</taxon>
    </lineage>
</organism>
<dbReference type="HOGENOM" id="CLU_522781_0_0_1"/>